<dbReference type="AlphaFoldDB" id="A0A2A2K9N0"/>
<dbReference type="UniPathway" id="UPA00378"/>
<gene>
    <name evidence="18" type="ORF">WR25_02041</name>
</gene>
<evidence type="ECO:0000256" key="12">
    <source>
        <dbReference type="ARBA" id="ARBA00023211"/>
    </source>
</evidence>
<dbReference type="Pfam" id="PF03071">
    <property type="entry name" value="GNT-I"/>
    <property type="match status" value="1"/>
</dbReference>
<dbReference type="GO" id="GO:0000139">
    <property type="term" value="C:Golgi membrane"/>
    <property type="evidence" value="ECO:0007669"/>
    <property type="project" value="UniProtKB-SubCell"/>
</dbReference>
<feature type="transmembrane region" description="Helical" evidence="17">
    <location>
        <begin position="20"/>
        <end position="40"/>
    </location>
</feature>
<evidence type="ECO:0000313" key="18">
    <source>
        <dbReference type="EMBL" id="PAV70638.1"/>
    </source>
</evidence>
<evidence type="ECO:0000256" key="6">
    <source>
        <dbReference type="ARBA" id="ARBA00022692"/>
    </source>
</evidence>
<dbReference type="SUPFAM" id="SSF53448">
    <property type="entry name" value="Nucleotide-diphospho-sugar transferases"/>
    <property type="match status" value="1"/>
</dbReference>
<evidence type="ECO:0000256" key="11">
    <source>
        <dbReference type="ARBA" id="ARBA00023136"/>
    </source>
</evidence>
<dbReference type="EC" id="2.4.1.101" evidence="14 17"/>
<dbReference type="EMBL" id="LIAE01009236">
    <property type="protein sequence ID" value="PAV70638.1"/>
    <property type="molecule type" value="Genomic_DNA"/>
</dbReference>
<keyword evidence="5" id="KW-0808">Transferase</keyword>
<keyword evidence="8 17" id="KW-0735">Signal-anchor</keyword>
<evidence type="ECO:0000256" key="15">
    <source>
        <dbReference type="ARBA" id="ARBA00041712"/>
    </source>
</evidence>
<keyword evidence="4 17" id="KW-0328">Glycosyltransferase</keyword>
<evidence type="ECO:0000256" key="4">
    <source>
        <dbReference type="ARBA" id="ARBA00022676"/>
    </source>
</evidence>
<evidence type="ECO:0000256" key="8">
    <source>
        <dbReference type="ARBA" id="ARBA00022968"/>
    </source>
</evidence>
<dbReference type="PANTHER" id="PTHR10468:SF3">
    <property type="entry name" value="ALPHA-1,3-MANNOSYL-GLYCOPROTEIN 2-BETA-N-ACETYLGLUCOSAMINYLTRANSFERASE"/>
    <property type="match status" value="1"/>
</dbReference>
<keyword evidence="7 17" id="KW-0479">Metal-binding</keyword>
<name>A0A2A2K9N0_9BILA</name>
<accession>A0A2A2K9N0</accession>
<proteinExistence type="inferred from homology"/>
<protein>
    <recommendedName>
        <fullName evidence="14 17">Alpha-1,3-mannosyl-glycoprotein 2-beta-N-acetylglucosaminyltransferase</fullName>
        <shortName evidence="17">GNT-I</shortName>
        <shortName evidence="17">GlcNAc-T I</shortName>
        <ecNumber evidence="14 17">2.4.1.101</ecNumber>
    </recommendedName>
    <alternativeName>
        <fullName evidence="15 17">N-glycosyl-oligosaccharide-glycoprotein N-acetylglucosaminyltransferase I</fullName>
    </alternativeName>
</protein>
<dbReference type="STRING" id="2018661.A0A2A2K9N0"/>
<comment type="caution">
    <text evidence="18">The sequence shown here is derived from an EMBL/GenBank/DDBJ whole genome shotgun (WGS) entry which is preliminary data.</text>
</comment>
<keyword evidence="9 17" id="KW-1133">Transmembrane helix</keyword>
<sequence>MRMAKKIRLLPCRLRLGPQLFLYTALVALVILFLYGLLSFHNENSQHRSRISGIVQLKPYLDNIIDNSPPKLVNTTHFVAAILVICATRPGALKNHLDQLIQDEKFGSNAGLDSINPGLDLDLGLGLLKTQAWTGLGPENQVQVQAGPRPWHRPSPTSFPILISQDGHMSVVQDVASSFVKSNKGIFHMQHVQIKPATGKKSNYALIAEHYKWALDKTFNSGYDTVIVTEDDLDIGADFFSYFTWSKNILQKDNSLWCVSAWNDNGLPSLIDKTRADKVWRTDFFPGLGWMLFASLWNELSPNWPSIYWDDWMRRPEIRQGRSCLRPEISRTAHNMKLAGKGSSNGLYKKFLSEISAAQESIDFSLLPHEPLLEKYYDQNMQKALSEALVVNISEIADFKWNPTHQYRVAFENTRQWFNLAKSLGIMVDIRGGMMRTAYKSVISVMHKGCRLHIHPHTLNIENIGSWTYEPDWDKMYRYLEFESVYCKIGKYEGKCNPYSDEMKQWFEKKRWTKRLAGWGEMIVIP</sequence>
<evidence type="ECO:0000256" key="10">
    <source>
        <dbReference type="ARBA" id="ARBA00023034"/>
    </source>
</evidence>
<dbReference type="GO" id="GO:0006487">
    <property type="term" value="P:protein N-linked glycosylation"/>
    <property type="evidence" value="ECO:0007669"/>
    <property type="project" value="TreeGrafter"/>
</dbReference>
<keyword evidence="12 17" id="KW-0464">Manganese</keyword>
<comment type="similarity">
    <text evidence="3 17">Belongs to the glycosyltransferase 13 family.</text>
</comment>
<evidence type="ECO:0000256" key="7">
    <source>
        <dbReference type="ARBA" id="ARBA00022723"/>
    </source>
</evidence>
<evidence type="ECO:0000256" key="14">
    <source>
        <dbReference type="ARBA" id="ARBA00038949"/>
    </source>
</evidence>
<dbReference type="Gene3D" id="3.90.550.10">
    <property type="entry name" value="Spore Coat Polysaccharide Biosynthesis Protein SpsA, Chain A"/>
    <property type="match status" value="1"/>
</dbReference>
<evidence type="ECO:0000313" key="19">
    <source>
        <dbReference type="Proteomes" id="UP000218231"/>
    </source>
</evidence>
<dbReference type="FunFam" id="3.90.550.10:FF:000252">
    <property type="entry name" value="Protein O-linked-mannose beta-1,2-N-acetylglucosaminyltransferase 1"/>
    <property type="match status" value="1"/>
</dbReference>
<dbReference type="Proteomes" id="UP000218231">
    <property type="component" value="Unassembled WGS sequence"/>
</dbReference>
<evidence type="ECO:0000256" key="1">
    <source>
        <dbReference type="ARBA" id="ARBA00004323"/>
    </source>
</evidence>
<comment type="cofactor">
    <cofactor evidence="17">
        <name>Mn(2+)</name>
        <dbReference type="ChEBI" id="CHEBI:29035"/>
    </cofactor>
    <text evidence="17">The cofactor is mostly bound to the substrate.</text>
</comment>
<organism evidence="18 19">
    <name type="scientific">Diploscapter pachys</name>
    <dbReference type="NCBI Taxonomy" id="2018661"/>
    <lineage>
        <taxon>Eukaryota</taxon>
        <taxon>Metazoa</taxon>
        <taxon>Ecdysozoa</taxon>
        <taxon>Nematoda</taxon>
        <taxon>Chromadorea</taxon>
        <taxon>Rhabditida</taxon>
        <taxon>Rhabditina</taxon>
        <taxon>Rhabditomorpha</taxon>
        <taxon>Rhabditoidea</taxon>
        <taxon>Rhabditidae</taxon>
        <taxon>Diploscapter</taxon>
    </lineage>
</organism>
<evidence type="ECO:0000256" key="13">
    <source>
        <dbReference type="ARBA" id="ARBA00037706"/>
    </source>
</evidence>
<evidence type="ECO:0000256" key="17">
    <source>
        <dbReference type="RuleBase" id="RU368119"/>
    </source>
</evidence>
<evidence type="ECO:0000256" key="2">
    <source>
        <dbReference type="ARBA" id="ARBA00004922"/>
    </source>
</evidence>
<keyword evidence="6 17" id="KW-0812">Transmembrane</keyword>
<comment type="catalytic activity">
    <reaction evidence="16 17">
        <text>N(4)-(alpha-D-Man-(1-&gt;3)-[alpha-D-Man-(1-&gt;3)-[alpha-D-Man-(1-&gt;6)]-alpha-D-Man-(1-&gt;6)]-beta-D-Man-(1-&gt;4)-beta-D-GlcNAc-(1-&gt;4)-beta-D-GlcNAc)-L-asparaginyl-[protein] (N-glucan mannose isomer 5A1,2) + UDP-N-acetyl-alpha-D-glucosamine = N(4)-{beta-D-GlcNAc-(1-&gt;2)-alpha-D-Man-(1-&gt;3)-[alpha-D-Man-(1-&gt;3)-[alpha-D-Man-(1-&gt;6)]-alpha-D-Man-(1-&gt;6)]-beta-D-Man-(1-&gt;4)-beta-D-GlcNAc-(1-&gt;4)-beta-D-GlcNAc}-L-asparaginyl-[protein] + UDP + H(+)</text>
        <dbReference type="Rhea" id="RHEA:11456"/>
        <dbReference type="Rhea" id="RHEA-COMP:14367"/>
        <dbReference type="Rhea" id="RHEA-COMP:14368"/>
        <dbReference type="ChEBI" id="CHEBI:15378"/>
        <dbReference type="ChEBI" id="CHEBI:57705"/>
        <dbReference type="ChEBI" id="CHEBI:58223"/>
        <dbReference type="ChEBI" id="CHEBI:59087"/>
        <dbReference type="ChEBI" id="CHEBI:60625"/>
        <dbReference type="EC" id="2.4.1.101"/>
    </reaction>
</comment>
<keyword evidence="10 17" id="KW-0333">Golgi apparatus</keyword>
<dbReference type="PANTHER" id="PTHR10468">
    <property type="entry name" value="PROTEIN O-LINKED-MANNOSE BETA-1,2-N-ACETYLGLUCOSAMINYLTRANSFERASE 1/ALPHA-1,3-MANNOSYL-GLYCOPROTEIN 2-BETA-N-ACETYLGLUCOSAMINYLTRANSFERASE"/>
    <property type="match status" value="1"/>
</dbReference>
<evidence type="ECO:0000256" key="9">
    <source>
        <dbReference type="ARBA" id="ARBA00022989"/>
    </source>
</evidence>
<evidence type="ECO:0000256" key="16">
    <source>
        <dbReference type="ARBA" id="ARBA00049421"/>
    </source>
</evidence>
<dbReference type="GO" id="GO:0003827">
    <property type="term" value="F:alpha-1,3-mannosylglycoprotein 2-beta-N-acetylglucosaminyltransferase activity"/>
    <property type="evidence" value="ECO:0007669"/>
    <property type="project" value="UniProtKB-UniRule"/>
</dbReference>
<evidence type="ECO:0000256" key="5">
    <source>
        <dbReference type="ARBA" id="ARBA00022679"/>
    </source>
</evidence>
<dbReference type="GO" id="GO:0030145">
    <property type="term" value="F:manganese ion binding"/>
    <property type="evidence" value="ECO:0007669"/>
    <property type="project" value="UniProtKB-UniRule"/>
</dbReference>
<dbReference type="InterPro" id="IPR052261">
    <property type="entry name" value="Glycosyltransferase_13"/>
</dbReference>
<comment type="subcellular location">
    <subcellularLocation>
        <location evidence="1 17">Golgi apparatus membrane</location>
        <topology evidence="1 17">Single-pass type II membrane protein</topology>
    </subcellularLocation>
</comment>
<reference evidence="18 19" key="1">
    <citation type="journal article" date="2017" name="Curr. Biol.">
        <title>Genome architecture and evolution of a unichromosomal asexual nematode.</title>
        <authorList>
            <person name="Fradin H."/>
            <person name="Zegar C."/>
            <person name="Gutwein M."/>
            <person name="Lucas J."/>
            <person name="Kovtun M."/>
            <person name="Corcoran D."/>
            <person name="Baugh L.R."/>
            <person name="Kiontke K."/>
            <person name="Gunsalus K."/>
            <person name="Fitch D.H."/>
            <person name="Piano F."/>
        </authorList>
    </citation>
    <scope>NUCLEOTIDE SEQUENCE [LARGE SCALE GENOMIC DNA]</scope>
    <source>
        <strain evidence="18">PF1309</strain>
    </source>
</reference>
<dbReference type="InterPro" id="IPR004139">
    <property type="entry name" value="Glyco_trans_13"/>
</dbReference>
<dbReference type="Gene3D" id="3.10.180.20">
    <property type="entry name" value="N-Acetylglucosaminyltransferase I, Domain 2"/>
    <property type="match status" value="1"/>
</dbReference>
<dbReference type="OrthoDB" id="440755at2759"/>
<comment type="function">
    <text evidence="13 17">Initiates complex N-linked carbohydrate formation. Essential for the conversion of high-mannose to hybrid and complex N-glycans.</text>
</comment>
<evidence type="ECO:0000256" key="3">
    <source>
        <dbReference type="ARBA" id="ARBA00006492"/>
    </source>
</evidence>
<comment type="pathway">
    <text evidence="2 17">Protein modification; protein glycosylation.</text>
</comment>
<keyword evidence="11 17" id="KW-0472">Membrane</keyword>
<dbReference type="InterPro" id="IPR029044">
    <property type="entry name" value="Nucleotide-diphossugar_trans"/>
</dbReference>
<keyword evidence="19" id="KW-1185">Reference proteome</keyword>